<dbReference type="RefSeq" id="WP_182755497.1">
    <property type="nucleotide sequence ID" value="NZ_JBDPZN010000004.1"/>
</dbReference>
<feature type="chain" id="PRO_5046435342" evidence="3">
    <location>
        <begin position="19"/>
        <end position="263"/>
    </location>
</feature>
<comment type="caution">
    <text evidence="5">The sequence shown here is derived from an EMBL/GenBank/DDBJ whole genome shotgun (WGS) entry which is preliminary data.</text>
</comment>
<name>A0ABV0FSZ0_9GAMM</name>
<evidence type="ECO:0000259" key="4">
    <source>
        <dbReference type="Pfam" id="PF00497"/>
    </source>
</evidence>
<feature type="signal peptide" evidence="3">
    <location>
        <begin position="1"/>
        <end position="18"/>
    </location>
</feature>
<feature type="domain" description="Solute-binding protein family 3/N-terminal" evidence="4">
    <location>
        <begin position="35"/>
        <end position="239"/>
    </location>
</feature>
<dbReference type="Pfam" id="PF00497">
    <property type="entry name" value="SBP_bac_3"/>
    <property type="match status" value="1"/>
</dbReference>
<sequence length="263" mass="29898">MLKYLFILLSVFSIHAHAAPIRIASDIWCPYACDTNTGYVVELTRRAFEIQNQPVEFMIAPFKRVMLELQRNNVDAVIGLSKKAIGNYQLLSNDVIVGYKSNDFYTLVDSTESFEQISDLNNTQQVAVVTGYQYGKELDTWLNSHPSTYFASGNDPIAMNIIRLIKGRHSVIIDNKNVIEYTASQLNLNQQLRYAGTIGKPVPLYIGFNPQNKAYVSAFDRGIQMLKANGEYKQIMDKYKILPEVTSADARYKNLQKFLPIFD</sequence>
<keyword evidence="6" id="KW-1185">Reference proteome</keyword>
<reference evidence="5 6" key="1">
    <citation type="submission" date="2024-05" db="EMBL/GenBank/DDBJ databases">
        <title>Genome sequencing of Marine Estuary Bacteria, Shewanella vesiculosa and S. baltica, and Pseudomonas syringae.</title>
        <authorList>
            <person name="Gurung A."/>
            <person name="Maclea K.S."/>
        </authorList>
    </citation>
    <scope>NUCLEOTIDE SEQUENCE [LARGE SCALE GENOMIC DNA]</scope>
    <source>
        <strain evidence="5 6">1A</strain>
    </source>
</reference>
<evidence type="ECO:0000256" key="3">
    <source>
        <dbReference type="SAM" id="SignalP"/>
    </source>
</evidence>
<dbReference type="PANTHER" id="PTHR35936:SF25">
    <property type="entry name" value="ABC TRANSPORTER SUBSTRATE-BINDING PROTEIN"/>
    <property type="match status" value="1"/>
</dbReference>
<dbReference type="Proteomes" id="UP001477278">
    <property type="component" value="Unassembled WGS sequence"/>
</dbReference>
<organism evidence="5 6">
    <name type="scientific">Shewanella vesiculosa</name>
    <dbReference type="NCBI Taxonomy" id="518738"/>
    <lineage>
        <taxon>Bacteria</taxon>
        <taxon>Pseudomonadati</taxon>
        <taxon>Pseudomonadota</taxon>
        <taxon>Gammaproteobacteria</taxon>
        <taxon>Alteromonadales</taxon>
        <taxon>Shewanellaceae</taxon>
        <taxon>Shewanella</taxon>
    </lineage>
</organism>
<dbReference type="Gene3D" id="3.40.190.10">
    <property type="entry name" value="Periplasmic binding protein-like II"/>
    <property type="match status" value="2"/>
</dbReference>
<evidence type="ECO:0000313" key="5">
    <source>
        <dbReference type="EMBL" id="MEO3683094.1"/>
    </source>
</evidence>
<keyword evidence="2 3" id="KW-0732">Signal</keyword>
<dbReference type="PANTHER" id="PTHR35936">
    <property type="entry name" value="MEMBRANE-BOUND LYTIC MUREIN TRANSGLYCOSYLASE F"/>
    <property type="match status" value="1"/>
</dbReference>
<evidence type="ECO:0000313" key="6">
    <source>
        <dbReference type="Proteomes" id="UP001477278"/>
    </source>
</evidence>
<dbReference type="InterPro" id="IPR001638">
    <property type="entry name" value="Solute-binding_3/MltF_N"/>
</dbReference>
<proteinExistence type="inferred from homology"/>
<gene>
    <name evidence="5" type="ORF">ABHN84_12425</name>
</gene>
<comment type="similarity">
    <text evidence="1">Belongs to the bacterial solute-binding protein 3 family.</text>
</comment>
<protein>
    <submittedName>
        <fullName evidence="5">Transporter substrate-binding domain-containing protein</fullName>
    </submittedName>
</protein>
<dbReference type="SUPFAM" id="SSF53850">
    <property type="entry name" value="Periplasmic binding protein-like II"/>
    <property type="match status" value="1"/>
</dbReference>
<evidence type="ECO:0000256" key="1">
    <source>
        <dbReference type="ARBA" id="ARBA00010333"/>
    </source>
</evidence>
<dbReference type="EMBL" id="JBDPZN010000004">
    <property type="protein sequence ID" value="MEO3683094.1"/>
    <property type="molecule type" value="Genomic_DNA"/>
</dbReference>
<accession>A0ABV0FSZ0</accession>
<evidence type="ECO:0000256" key="2">
    <source>
        <dbReference type="ARBA" id="ARBA00022729"/>
    </source>
</evidence>